<proteinExistence type="predicted"/>
<protein>
    <submittedName>
        <fullName evidence="1">DUF2730 family protein</fullName>
    </submittedName>
</protein>
<reference evidence="1 2" key="1">
    <citation type="journal article" date="2017" name="Genome Announc.">
        <title>Draft Genome Sequence of Agrobacterium tumefaciens Biovar 1 Strain 186, Isolated from Walnut.</title>
        <authorList>
            <person name="Poret-Peterson A.T."/>
            <person name="Bhatnagar S."/>
            <person name="McClean A.E."/>
            <person name="Kluepfel D.A."/>
        </authorList>
    </citation>
    <scope>NUCLEOTIDE SEQUENCE [LARGE SCALE GENOMIC DNA]</scope>
    <source>
        <strain evidence="1 2">186</strain>
    </source>
</reference>
<evidence type="ECO:0000313" key="1">
    <source>
        <dbReference type="EMBL" id="QDY97377.1"/>
    </source>
</evidence>
<dbReference type="EMBL" id="CP042275">
    <property type="protein sequence ID" value="QDY97377.1"/>
    <property type="molecule type" value="Genomic_DNA"/>
</dbReference>
<evidence type="ECO:0000313" key="2">
    <source>
        <dbReference type="Proteomes" id="UP000222296"/>
    </source>
</evidence>
<name>A0AAP9E9A3_AGRTU</name>
<dbReference type="AlphaFoldDB" id="A0AAP9E9A3"/>
<gene>
    <name evidence="1" type="ORF">CG010_017580</name>
</gene>
<organism evidence="1 2">
    <name type="scientific">Agrobacterium tumefaciens</name>
    <dbReference type="NCBI Taxonomy" id="358"/>
    <lineage>
        <taxon>Bacteria</taxon>
        <taxon>Pseudomonadati</taxon>
        <taxon>Pseudomonadota</taxon>
        <taxon>Alphaproteobacteria</taxon>
        <taxon>Hyphomicrobiales</taxon>
        <taxon>Rhizobiaceae</taxon>
        <taxon>Rhizobium/Agrobacterium group</taxon>
        <taxon>Agrobacterium</taxon>
        <taxon>Agrobacterium tumefaciens complex</taxon>
    </lineage>
</organism>
<sequence>MSLVISVGATIWLWLTSGAKKTANDLAEFRRQDAEEKKAMMAAITALGQRTQTLESELKHLPNAKDVMEMRLQISDMAGNIGRMEESQKGVARTINRVEDFLIGKGSAAA</sequence>
<accession>A0AAP9E9A3</accession>
<dbReference type="Proteomes" id="UP000222296">
    <property type="component" value="Chromosome Linear"/>
</dbReference>